<dbReference type="Proteomes" id="UP000297729">
    <property type="component" value="Unassembled WGS sequence"/>
</dbReference>
<evidence type="ECO:0000259" key="1">
    <source>
        <dbReference type="Pfam" id="PF11984"/>
    </source>
</evidence>
<evidence type="ECO:0000313" key="2">
    <source>
        <dbReference type="EMBL" id="TFW19394.1"/>
    </source>
</evidence>
<accession>A0A4Y9SGP3</accession>
<dbReference type="InterPro" id="IPR014263">
    <property type="entry name" value="Methanolan_biosynth_EpsI"/>
</dbReference>
<reference evidence="2 3" key="1">
    <citation type="submission" date="2019-03" db="EMBL/GenBank/DDBJ databases">
        <title>Draft Genome Sequence of Duganella callidus sp. nov., a Novel Duganella Species Isolated from Cultivated Soil.</title>
        <authorList>
            <person name="Raths R."/>
            <person name="Peta V."/>
            <person name="Bucking H."/>
        </authorList>
    </citation>
    <scope>NUCLEOTIDE SEQUENCE [LARGE SCALE GENOMIC DNA]</scope>
    <source>
        <strain evidence="2 3">DN04</strain>
    </source>
</reference>
<sequence length="172" mass="18862">FSDWQPAFTPPRAELRQFYAAPAAGTPVGLTLRYYRGHDLTSKLISSSNRLVSGGHDSYWRLLGGAEHTETIAGRTVTLRESRLVSDGNGQRLLLWQAYWIGGHVVANDYLGKLYQSSQKIASGRDDGAALLLYTPCDEDTAGNARQTLRAFLAANLAPLETMLNHQLAEGQ</sequence>
<protein>
    <submittedName>
        <fullName evidence="2">EpsI family protein</fullName>
    </submittedName>
</protein>
<dbReference type="EMBL" id="SPVG01000169">
    <property type="protein sequence ID" value="TFW19394.1"/>
    <property type="molecule type" value="Genomic_DNA"/>
</dbReference>
<dbReference type="AlphaFoldDB" id="A0A4Y9SGP3"/>
<organism evidence="2 3">
    <name type="scientific">Duganella callida</name>
    <dbReference type="NCBI Taxonomy" id="2561932"/>
    <lineage>
        <taxon>Bacteria</taxon>
        <taxon>Pseudomonadati</taxon>
        <taxon>Pseudomonadota</taxon>
        <taxon>Betaproteobacteria</taxon>
        <taxon>Burkholderiales</taxon>
        <taxon>Oxalobacteraceae</taxon>
        <taxon>Telluria group</taxon>
        <taxon>Duganella</taxon>
    </lineage>
</organism>
<keyword evidence="3" id="KW-1185">Reference proteome</keyword>
<comment type="caution">
    <text evidence="2">The sequence shown here is derived from an EMBL/GenBank/DDBJ whole genome shotgun (WGS) entry which is preliminary data.</text>
</comment>
<name>A0A4Y9SGP3_9BURK</name>
<dbReference type="NCBIfam" id="TIGR02914">
    <property type="entry name" value="EpsI_fam"/>
    <property type="match status" value="1"/>
</dbReference>
<gene>
    <name evidence="2" type="primary">epsI</name>
    <name evidence="2" type="ORF">E4L98_16490</name>
</gene>
<evidence type="ECO:0000313" key="3">
    <source>
        <dbReference type="Proteomes" id="UP000297729"/>
    </source>
</evidence>
<feature type="domain" description="Methanolan biosynthesis EpsI" evidence="1">
    <location>
        <begin position="3"/>
        <end position="161"/>
    </location>
</feature>
<feature type="non-terminal residue" evidence="2">
    <location>
        <position position="1"/>
    </location>
</feature>
<proteinExistence type="predicted"/>
<dbReference type="Pfam" id="PF11984">
    <property type="entry name" value="DUF3485"/>
    <property type="match status" value="1"/>
</dbReference>
<dbReference type="RefSeq" id="WP_135202639.1">
    <property type="nucleotide sequence ID" value="NZ_SPVG01000169.1"/>
</dbReference>